<dbReference type="InterPro" id="IPR001876">
    <property type="entry name" value="Znf_RanBP2"/>
</dbReference>
<dbReference type="OrthoDB" id="448399at2759"/>
<dbReference type="PROSITE" id="PS50199">
    <property type="entry name" value="ZF_RANBP2_2"/>
    <property type="match status" value="1"/>
</dbReference>
<dbReference type="EMBL" id="JACEFO010002109">
    <property type="protein sequence ID" value="KAF8681949.1"/>
    <property type="molecule type" value="Genomic_DNA"/>
</dbReference>
<dbReference type="SUPFAM" id="SSF90209">
    <property type="entry name" value="Ran binding protein zinc finger-like"/>
    <property type="match status" value="1"/>
</dbReference>
<gene>
    <name evidence="7" type="ORF">HU200_045402</name>
</gene>
<feature type="domain" description="RanBP2-type" evidence="6">
    <location>
        <begin position="299"/>
        <end position="328"/>
    </location>
</feature>
<accession>A0A835B1G9</accession>
<dbReference type="PROSITE" id="PS01358">
    <property type="entry name" value="ZF_RANBP2_1"/>
    <property type="match status" value="1"/>
</dbReference>
<dbReference type="GO" id="GO:0005737">
    <property type="term" value="C:cytoplasm"/>
    <property type="evidence" value="ECO:0007669"/>
    <property type="project" value="TreeGrafter"/>
</dbReference>
<keyword evidence="8" id="KW-1185">Reference proteome</keyword>
<reference evidence="7" key="1">
    <citation type="submission" date="2020-07" db="EMBL/GenBank/DDBJ databases">
        <title>Genome sequence and genetic diversity analysis of an under-domesticated orphan crop, white fonio (Digitaria exilis).</title>
        <authorList>
            <person name="Bennetzen J.L."/>
            <person name="Chen S."/>
            <person name="Ma X."/>
            <person name="Wang X."/>
            <person name="Yssel A.E.J."/>
            <person name="Chaluvadi S.R."/>
            <person name="Johnson M."/>
            <person name="Gangashetty P."/>
            <person name="Hamidou F."/>
            <person name="Sanogo M.D."/>
            <person name="Zwaenepoel A."/>
            <person name="Wallace J."/>
            <person name="Van De Peer Y."/>
            <person name="Van Deynze A."/>
        </authorList>
    </citation>
    <scope>NUCLEOTIDE SEQUENCE</scope>
    <source>
        <tissue evidence="7">Leaves</tissue>
    </source>
</reference>
<organism evidence="7 8">
    <name type="scientific">Digitaria exilis</name>
    <dbReference type="NCBI Taxonomy" id="1010633"/>
    <lineage>
        <taxon>Eukaryota</taxon>
        <taxon>Viridiplantae</taxon>
        <taxon>Streptophyta</taxon>
        <taxon>Embryophyta</taxon>
        <taxon>Tracheophyta</taxon>
        <taxon>Spermatophyta</taxon>
        <taxon>Magnoliopsida</taxon>
        <taxon>Liliopsida</taxon>
        <taxon>Poales</taxon>
        <taxon>Poaceae</taxon>
        <taxon>PACMAD clade</taxon>
        <taxon>Panicoideae</taxon>
        <taxon>Panicodae</taxon>
        <taxon>Paniceae</taxon>
        <taxon>Anthephorinae</taxon>
        <taxon>Digitaria</taxon>
    </lineage>
</organism>
<name>A0A835B1G9_9POAL</name>
<keyword evidence="3" id="KW-0862">Zinc</keyword>
<evidence type="ECO:0000313" key="7">
    <source>
        <dbReference type="EMBL" id="KAF8681949.1"/>
    </source>
</evidence>
<keyword evidence="1" id="KW-0479">Metal-binding</keyword>
<dbReference type="Gene3D" id="4.10.1060.10">
    <property type="entry name" value="Zinc finger, RanBP2-type"/>
    <property type="match status" value="1"/>
</dbReference>
<evidence type="ECO:0000256" key="2">
    <source>
        <dbReference type="ARBA" id="ARBA00022771"/>
    </source>
</evidence>
<dbReference type="PANTHER" id="PTHR23111:SF40">
    <property type="entry name" value="RNA-BINDING PROTEIN INVOLVED IN HETEROCHROMATIN ASSEMBLY-RELATED"/>
    <property type="match status" value="1"/>
</dbReference>
<feature type="region of interest" description="Disordered" evidence="5">
    <location>
        <begin position="323"/>
        <end position="381"/>
    </location>
</feature>
<dbReference type="InterPro" id="IPR036443">
    <property type="entry name" value="Znf_RanBP2_sf"/>
</dbReference>
<evidence type="ECO:0000313" key="8">
    <source>
        <dbReference type="Proteomes" id="UP000636709"/>
    </source>
</evidence>
<evidence type="ECO:0000256" key="3">
    <source>
        <dbReference type="ARBA" id="ARBA00022833"/>
    </source>
</evidence>
<comment type="caution">
    <text evidence="7">The sequence shown here is derived from an EMBL/GenBank/DDBJ whole genome shotgun (WGS) entry which is preliminary data.</text>
</comment>
<dbReference type="SMART" id="SM00547">
    <property type="entry name" value="ZnF_RBZ"/>
    <property type="match status" value="1"/>
</dbReference>
<dbReference type="GO" id="GO:0008270">
    <property type="term" value="F:zinc ion binding"/>
    <property type="evidence" value="ECO:0007669"/>
    <property type="project" value="UniProtKB-KW"/>
</dbReference>
<protein>
    <recommendedName>
        <fullName evidence="6">RanBP2-type domain-containing protein</fullName>
    </recommendedName>
</protein>
<dbReference type="AlphaFoldDB" id="A0A835B1G9"/>
<feature type="compositionally biased region" description="Basic and acidic residues" evidence="5">
    <location>
        <begin position="360"/>
        <end position="369"/>
    </location>
</feature>
<dbReference type="GO" id="GO:0003729">
    <property type="term" value="F:mRNA binding"/>
    <property type="evidence" value="ECO:0007669"/>
    <property type="project" value="TreeGrafter"/>
</dbReference>
<sequence length="405" mass="44330">MASSSKLLDLTLSSSFLRSCRLASTYLLPTTSRRHPGSLLSTRFCSAAPAASDVATDPAVAAVSDGHPWPEWRQFLEKLRDKGYFEQVMPPSSGVSAGEGAAGDGEAAAGNAVAAAADSAVASKDTYPFRDLNTVKNACIKFARDRFDLLSSLPKQDIEAIVKHGCPNTNRKPVNSAKRLREFVGVKEEDACGACKLRESCDRAYVTPKAEDEARTVNVVRILLQYAIDTNSLSGENSINESMQESARKLLSELIILSDTTIDPSLPKPVFSTKLSDKSKAMAHGSVGRGRGTSATEMKKGDWLCTKCCYINFRRNRVCKKCNQDRPEDDTQDNQLELRNRRGGGKSRSFDYMNEDSDNDRDASSDKRFSSRKPAVASLKQRIAAKSRNVVDLEDGLHAVKLRSF</sequence>
<evidence type="ECO:0000256" key="5">
    <source>
        <dbReference type="SAM" id="MobiDB-lite"/>
    </source>
</evidence>
<dbReference type="PANTHER" id="PTHR23111">
    <property type="entry name" value="ZINC FINGER PROTEIN"/>
    <property type="match status" value="1"/>
</dbReference>
<evidence type="ECO:0000256" key="4">
    <source>
        <dbReference type="PROSITE-ProRule" id="PRU00322"/>
    </source>
</evidence>
<evidence type="ECO:0000256" key="1">
    <source>
        <dbReference type="ARBA" id="ARBA00022723"/>
    </source>
</evidence>
<proteinExistence type="predicted"/>
<dbReference type="Proteomes" id="UP000636709">
    <property type="component" value="Unassembled WGS sequence"/>
</dbReference>
<evidence type="ECO:0000259" key="6">
    <source>
        <dbReference type="PROSITE" id="PS50199"/>
    </source>
</evidence>
<keyword evidence="2 4" id="KW-0863">Zinc-finger</keyword>